<comment type="catalytic activity">
    <reaction evidence="10 11">
        <text>Couples ATP hydrolysis with the unwinding of duplex DNA by translocating in the 3'-5' direction.</text>
        <dbReference type="EC" id="5.6.2.4"/>
    </reaction>
</comment>
<dbReference type="InterPro" id="IPR011545">
    <property type="entry name" value="DEAD/DEAH_box_helicase_dom"/>
</dbReference>
<dbReference type="AlphaFoldDB" id="A0A1V9Z0Y2"/>
<dbReference type="PANTHER" id="PTHR13710">
    <property type="entry name" value="DNA HELICASE RECQ FAMILY MEMBER"/>
    <property type="match status" value="1"/>
</dbReference>
<keyword evidence="5 11" id="KW-0347">Helicase</keyword>
<dbReference type="GO" id="GO:0043138">
    <property type="term" value="F:3'-5' DNA helicase activity"/>
    <property type="evidence" value="ECO:0007669"/>
    <property type="project" value="UniProtKB-EC"/>
</dbReference>
<evidence type="ECO:0000256" key="5">
    <source>
        <dbReference type="ARBA" id="ARBA00022806"/>
    </source>
</evidence>
<dbReference type="Gene3D" id="3.40.50.300">
    <property type="entry name" value="P-loop containing nucleotide triphosphate hydrolases"/>
    <property type="match status" value="2"/>
</dbReference>
<evidence type="ECO:0000313" key="14">
    <source>
        <dbReference type="EMBL" id="OQR91450.1"/>
    </source>
</evidence>
<dbReference type="PROSITE" id="PS51192">
    <property type="entry name" value="HELICASE_ATP_BIND_1"/>
    <property type="match status" value="1"/>
</dbReference>
<keyword evidence="9 11" id="KW-0539">Nucleus</keyword>
<keyword evidence="7" id="KW-0238">DNA-binding</keyword>
<reference evidence="14 15" key="1">
    <citation type="journal article" date="2014" name="Genome Biol. Evol.">
        <title>The secreted proteins of Achlya hypogyna and Thraustotheca clavata identify the ancestral oomycete secretome and reveal gene acquisitions by horizontal gene transfer.</title>
        <authorList>
            <person name="Misner I."/>
            <person name="Blouin N."/>
            <person name="Leonard G."/>
            <person name="Richards T.A."/>
            <person name="Lane C.E."/>
        </authorList>
    </citation>
    <scope>NUCLEOTIDE SEQUENCE [LARGE SCALE GENOMIC DNA]</scope>
    <source>
        <strain evidence="14 15">ATCC 48635</strain>
    </source>
</reference>
<keyword evidence="4 11" id="KW-0378">Hydrolase</keyword>
<dbReference type="Pfam" id="PF00270">
    <property type="entry name" value="DEAD"/>
    <property type="match status" value="1"/>
</dbReference>
<dbReference type="NCBIfam" id="TIGR00614">
    <property type="entry name" value="recQ_fam"/>
    <property type="match status" value="1"/>
</dbReference>
<evidence type="ECO:0000256" key="1">
    <source>
        <dbReference type="ARBA" id="ARBA00004123"/>
    </source>
</evidence>
<dbReference type="InterPro" id="IPR032284">
    <property type="entry name" value="RecQ_Zn-bd"/>
</dbReference>
<dbReference type="InterPro" id="IPR014001">
    <property type="entry name" value="Helicase_ATP-bd"/>
</dbReference>
<evidence type="ECO:0000259" key="12">
    <source>
        <dbReference type="PROSITE" id="PS51192"/>
    </source>
</evidence>
<dbReference type="GO" id="GO:0005694">
    <property type="term" value="C:chromosome"/>
    <property type="evidence" value="ECO:0007669"/>
    <property type="project" value="TreeGrafter"/>
</dbReference>
<evidence type="ECO:0000256" key="8">
    <source>
        <dbReference type="ARBA" id="ARBA00023235"/>
    </source>
</evidence>
<dbReference type="GO" id="GO:0000724">
    <property type="term" value="P:double-strand break repair via homologous recombination"/>
    <property type="evidence" value="ECO:0007669"/>
    <property type="project" value="TreeGrafter"/>
</dbReference>
<sequence>MRLLARWDSAQFPWSTAAARLLPLLAFQETPTFKPLQQAAINLAQQGFSLFLHLPTGAGKSLCFQLPALLSPAKVTLVVSPLRSLLQDQATALQRLQLADQALFLAPGSVPSAPMSPDVRLLYTTPEMILANPRARALVLQLIQEDRLARVVLDEAHCIVEWGSTFRPSYLELARFYQQHSPHVPVTFLTATASDELIAATSRIFHVASTDVPPVNAPASAASMVILQQISDRTNLALHVVPKPKPATLLALDIVRRVRHEPAIVYVLSQKDAEAVAKSLAAVGARAQAYHAGMSDAARRSVQSQWTSGKISIICATVAFGMGIDRADVRHVVHHALPLSLSSYMQQIGRAGRDEAPAVCTLYYDPSDAARAAFIASGDGFVDTSTAHGIRDVIEFIEEMGCRRKVLYAHFGHDLDSCCGNCNCGVSVEVPESGLTESRQQNAPLPARATNYAVERLYQTLQQTLKRKQGAAYRKADVISRKTIQTLLDLQPQSSDDLRLVRGLSSAQQTFLSDHLHLFERPRDRN</sequence>
<dbReference type="GO" id="GO:0005737">
    <property type="term" value="C:cytoplasm"/>
    <property type="evidence" value="ECO:0007669"/>
    <property type="project" value="TreeGrafter"/>
</dbReference>
<dbReference type="GO" id="GO:0009378">
    <property type="term" value="F:four-way junction helicase activity"/>
    <property type="evidence" value="ECO:0007669"/>
    <property type="project" value="TreeGrafter"/>
</dbReference>
<evidence type="ECO:0000256" key="2">
    <source>
        <dbReference type="ARBA" id="ARBA00005446"/>
    </source>
</evidence>
<keyword evidence="3 11" id="KW-0547">Nucleotide-binding</keyword>
<dbReference type="EC" id="5.6.2.4" evidence="11"/>
<name>A0A1V9Z0Y2_ACHHY</name>
<dbReference type="GO" id="GO:0003677">
    <property type="term" value="F:DNA binding"/>
    <property type="evidence" value="ECO:0007669"/>
    <property type="project" value="UniProtKB-KW"/>
</dbReference>
<evidence type="ECO:0000259" key="13">
    <source>
        <dbReference type="PROSITE" id="PS51194"/>
    </source>
</evidence>
<comment type="similarity">
    <text evidence="2 11">Belongs to the helicase family. RecQ subfamily.</text>
</comment>
<evidence type="ECO:0000256" key="7">
    <source>
        <dbReference type="ARBA" id="ARBA00023125"/>
    </source>
</evidence>
<dbReference type="GO" id="GO:0016787">
    <property type="term" value="F:hydrolase activity"/>
    <property type="evidence" value="ECO:0007669"/>
    <property type="project" value="UniProtKB-KW"/>
</dbReference>
<keyword evidence="15" id="KW-1185">Reference proteome</keyword>
<feature type="domain" description="Helicase C-terminal" evidence="13">
    <location>
        <begin position="250"/>
        <end position="398"/>
    </location>
</feature>
<dbReference type="OrthoDB" id="10261556at2759"/>
<dbReference type="EMBL" id="JNBR01000531">
    <property type="protein sequence ID" value="OQR91450.1"/>
    <property type="molecule type" value="Genomic_DNA"/>
</dbReference>
<dbReference type="SMART" id="SM00487">
    <property type="entry name" value="DEXDc"/>
    <property type="match status" value="1"/>
</dbReference>
<dbReference type="CDD" id="cd18794">
    <property type="entry name" value="SF2_C_RecQ"/>
    <property type="match status" value="1"/>
</dbReference>
<comment type="caution">
    <text evidence="14">The sequence shown here is derived from an EMBL/GenBank/DDBJ whole genome shotgun (WGS) entry which is preliminary data.</text>
</comment>
<dbReference type="InterPro" id="IPR002464">
    <property type="entry name" value="DNA/RNA_helicase_DEAH_CS"/>
</dbReference>
<dbReference type="GO" id="GO:0005524">
    <property type="term" value="F:ATP binding"/>
    <property type="evidence" value="ECO:0007669"/>
    <property type="project" value="UniProtKB-KW"/>
</dbReference>
<gene>
    <name evidence="14" type="ORF">ACHHYP_04681</name>
</gene>
<keyword evidence="6 11" id="KW-0067">ATP-binding</keyword>
<proteinExistence type="inferred from homology"/>
<feature type="domain" description="Helicase ATP-binding" evidence="12">
    <location>
        <begin position="41"/>
        <end position="211"/>
    </location>
</feature>
<dbReference type="SUPFAM" id="SSF52540">
    <property type="entry name" value="P-loop containing nucleoside triphosphate hydrolases"/>
    <property type="match status" value="1"/>
</dbReference>
<dbReference type="PROSITE" id="PS00690">
    <property type="entry name" value="DEAH_ATP_HELICASE"/>
    <property type="match status" value="1"/>
</dbReference>
<dbReference type="PROSITE" id="PS51194">
    <property type="entry name" value="HELICASE_CTER"/>
    <property type="match status" value="1"/>
</dbReference>
<dbReference type="InterPro" id="IPR001650">
    <property type="entry name" value="Helicase_C-like"/>
</dbReference>
<evidence type="ECO:0000256" key="3">
    <source>
        <dbReference type="ARBA" id="ARBA00022741"/>
    </source>
</evidence>
<evidence type="ECO:0000313" key="15">
    <source>
        <dbReference type="Proteomes" id="UP000243579"/>
    </source>
</evidence>
<dbReference type="InterPro" id="IPR027417">
    <property type="entry name" value="P-loop_NTPase"/>
</dbReference>
<comment type="subcellular location">
    <subcellularLocation>
        <location evidence="1 11">Nucleus</location>
    </subcellularLocation>
</comment>
<dbReference type="Pfam" id="PF00271">
    <property type="entry name" value="Helicase_C"/>
    <property type="match status" value="1"/>
</dbReference>
<comment type="catalytic activity">
    <reaction evidence="11">
        <text>ATP + H2O = ADP + phosphate + H(+)</text>
        <dbReference type="Rhea" id="RHEA:13065"/>
        <dbReference type="ChEBI" id="CHEBI:15377"/>
        <dbReference type="ChEBI" id="CHEBI:15378"/>
        <dbReference type="ChEBI" id="CHEBI:30616"/>
        <dbReference type="ChEBI" id="CHEBI:43474"/>
        <dbReference type="ChEBI" id="CHEBI:456216"/>
    </reaction>
</comment>
<dbReference type="Proteomes" id="UP000243579">
    <property type="component" value="Unassembled WGS sequence"/>
</dbReference>
<evidence type="ECO:0000256" key="10">
    <source>
        <dbReference type="ARBA" id="ARBA00034617"/>
    </source>
</evidence>
<dbReference type="CDD" id="cd17920">
    <property type="entry name" value="DEXHc_RecQ"/>
    <property type="match status" value="1"/>
</dbReference>
<dbReference type="SMART" id="SM00490">
    <property type="entry name" value="HELICc"/>
    <property type="match status" value="1"/>
</dbReference>
<evidence type="ECO:0000256" key="4">
    <source>
        <dbReference type="ARBA" id="ARBA00022801"/>
    </source>
</evidence>
<dbReference type="Pfam" id="PF16124">
    <property type="entry name" value="RecQ_Zn_bind"/>
    <property type="match status" value="1"/>
</dbReference>
<keyword evidence="8" id="KW-0413">Isomerase</keyword>
<protein>
    <recommendedName>
        <fullName evidence="11">ATP-dependent DNA helicase</fullName>
        <ecNumber evidence="11">5.6.2.4</ecNumber>
    </recommendedName>
</protein>
<dbReference type="GO" id="GO:0005634">
    <property type="term" value="C:nucleus"/>
    <property type="evidence" value="ECO:0007669"/>
    <property type="project" value="UniProtKB-SubCell"/>
</dbReference>
<dbReference type="PANTHER" id="PTHR13710:SF153">
    <property type="entry name" value="RECQ-LIKE DNA HELICASE BLM"/>
    <property type="match status" value="1"/>
</dbReference>
<evidence type="ECO:0000256" key="6">
    <source>
        <dbReference type="ARBA" id="ARBA00022840"/>
    </source>
</evidence>
<evidence type="ECO:0000256" key="11">
    <source>
        <dbReference type="RuleBase" id="RU364117"/>
    </source>
</evidence>
<organism evidence="14 15">
    <name type="scientific">Achlya hypogyna</name>
    <name type="common">Oomycete</name>
    <name type="synonym">Protoachlya hypogyna</name>
    <dbReference type="NCBI Taxonomy" id="1202772"/>
    <lineage>
        <taxon>Eukaryota</taxon>
        <taxon>Sar</taxon>
        <taxon>Stramenopiles</taxon>
        <taxon>Oomycota</taxon>
        <taxon>Saprolegniomycetes</taxon>
        <taxon>Saprolegniales</taxon>
        <taxon>Achlyaceae</taxon>
        <taxon>Achlya</taxon>
    </lineage>
</organism>
<evidence type="ECO:0000256" key="9">
    <source>
        <dbReference type="ARBA" id="ARBA00023242"/>
    </source>
</evidence>
<dbReference type="STRING" id="1202772.A0A1V9Z0Y2"/>
<accession>A0A1V9Z0Y2</accession>
<dbReference type="InterPro" id="IPR004589">
    <property type="entry name" value="DNA_helicase_ATP-dep_RecQ"/>
</dbReference>